<protein>
    <submittedName>
        <fullName evidence="1">Uncharacterized protein</fullName>
    </submittedName>
</protein>
<dbReference type="Proteomes" id="UP000314294">
    <property type="component" value="Unassembled WGS sequence"/>
</dbReference>
<gene>
    <name evidence="1" type="ORF">EYF80_018389</name>
</gene>
<reference evidence="1 2" key="1">
    <citation type="submission" date="2019-03" db="EMBL/GenBank/DDBJ databases">
        <title>First draft genome of Liparis tanakae, snailfish: a comprehensive survey of snailfish specific genes.</title>
        <authorList>
            <person name="Kim W."/>
            <person name="Song I."/>
            <person name="Jeong J.-H."/>
            <person name="Kim D."/>
            <person name="Kim S."/>
            <person name="Ryu S."/>
            <person name="Song J.Y."/>
            <person name="Lee S.K."/>
        </authorList>
    </citation>
    <scope>NUCLEOTIDE SEQUENCE [LARGE SCALE GENOMIC DNA]</scope>
    <source>
        <tissue evidence="1">Muscle</tissue>
    </source>
</reference>
<dbReference type="EMBL" id="SRLO01000151">
    <property type="protein sequence ID" value="TNN71311.1"/>
    <property type="molecule type" value="Genomic_DNA"/>
</dbReference>
<organism evidence="1 2">
    <name type="scientific">Liparis tanakae</name>
    <name type="common">Tanaka's snailfish</name>
    <dbReference type="NCBI Taxonomy" id="230148"/>
    <lineage>
        <taxon>Eukaryota</taxon>
        <taxon>Metazoa</taxon>
        <taxon>Chordata</taxon>
        <taxon>Craniata</taxon>
        <taxon>Vertebrata</taxon>
        <taxon>Euteleostomi</taxon>
        <taxon>Actinopterygii</taxon>
        <taxon>Neopterygii</taxon>
        <taxon>Teleostei</taxon>
        <taxon>Neoteleostei</taxon>
        <taxon>Acanthomorphata</taxon>
        <taxon>Eupercaria</taxon>
        <taxon>Perciformes</taxon>
        <taxon>Cottioidei</taxon>
        <taxon>Cottales</taxon>
        <taxon>Liparidae</taxon>
        <taxon>Liparis</taxon>
    </lineage>
</organism>
<accession>A0A4Z2I0H6</accession>
<name>A0A4Z2I0H6_9TELE</name>
<evidence type="ECO:0000313" key="2">
    <source>
        <dbReference type="Proteomes" id="UP000314294"/>
    </source>
</evidence>
<evidence type="ECO:0000313" key="1">
    <source>
        <dbReference type="EMBL" id="TNN71311.1"/>
    </source>
</evidence>
<dbReference type="OrthoDB" id="10654444at2759"/>
<dbReference type="AlphaFoldDB" id="A0A4Z2I0H6"/>
<keyword evidence="2" id="KW-1185">Reference proteome</keyword>
<comment type="caution">
    <text evidence="1">The sequence shown here is derived from an EMBL/GenBank/DDBJ whole genome shotgun (WGS) entry which is preliminary data.</text>
</comment>
<proteinExistence type="predicted"/>
<sequence length="216" mass="23600">MVQTELASPVDVEPPHPWLLSTILALSILSSQVPDRIDGAIAILLQSVQLVRLPQQRVEGLGCAMHCGGVRGDREGRHQAHLLQRGVTARRPVQKVAVLQVLRQTLQHRQRLVEVYLRSQRQKRFPMVALLSLILQGLLPPSALRFCYVQKVTTSLSGAAQFLEFAERALEGGAVLSYQLVTGAQVIQLAGQSLEHPLGQGSVLLSHGAGLIPDQR</sequence>